<feature type="transmembrane region" description="Helical" evidence="8">
    <location>
        <begin position="179"/>
        <end position="198"/>
    </location>
</feature>
<evidence type="ECO:0000256" key="4">
    <source>
        <dbReference type="ARBA" id="ARBA00022519"/>
    </source>
</evidence>
<evidence type="ECO:0000256" key="5">
    <source>
        <dbReference type="ARBA" id="ARBA00022692"/>
    </source>
</evidence>
<feature type="transmembrane region" description="Helical" evidence="8">
    <location>
        <begin position="50"/>
        <end position="66"/>
    </location>
</feature>
<evidence type="ECO:0000256" key="7">
    <source>
        <dbReference type="ARBA" id="ARBA00023136"/>
    </source>
</evidence>
<feature type="transmembrane region" description="Helical" evidence="8">
    <location>
        <begin position="78"/>
        <end position="95"/>
    </location>
</feature>
<evidence type="ECO:0008006" key="11">
    <source>
        <dbReference type="Google" id="ProtNLM"/>
    </source>
</evidence>
<keyword evidence="3" id="KW-1003">Cell membrane</keyword>
<comment type="subcellular location">
    <subcellularLocation>
        <location evidence="1">Cell inner membrane</location>
        <topology evidence="1">Multi-pass membrane protein</topology>
    </subcellularLocation>
</comment>
<accession>A0A9P5T7X3</accession>
<gene>
    <name evidence="9" type="ORF">DFH94DRAFT_55849</name>
</gene>
<reference evidence="9" key="1">
    <citation type="submission" date="2019-10" db="EMBL/GenBank/DDBJ databases">
        <authorList>
            <consortium name="DOE Joint Genome Institute"/>
            <person name="Kuo A."/>
            <person name="Miyauchi S."/>
            <person name="Kiss E."/>
            <person name="Drula E."/>
            <person name="Kohler A."/>
            <person name="Sanchez-Garcia M."/>
            <person name="Andreopoulos B."/>
            <person name="Barry K.W."/>
            <person name="Bonito G."/>
            <person name="Buee M."/>
            <person name="Carver A."/>
            <person name="Chen C."/>
            <person name="Cichocki N."/>
            <person name="Clum A."/>
            <person name="Culley D."/>
            <person name="Crous P.W."/>
            <person name="Fauchery L."/>
            <person name="Girlanda M."/>
            <person name="Hayes R."/>
            <person name="Keri Z."/>
            <person name="LaButti K."/>
            <person name="Lipzen A."/>
            <person name="Lombard V."/>
            <person name="Magnuson J."/>
            <person name="Maillard F."/>
            <person name="Morin E."/>
            <person name="Murat C."/>
            <person name="Nolan M."/>
            <person name="Ohm R."/>
            <person name="Pangilinan J."/>
            <person name="Pereira M."/>
            <person name="Perotto S."/>
            <person name="Peter M."/>
            <person name="Riley R."/>
            <person name="Sitrit Y."/>
            <person name="Stielow B."/>
            <person name="Szollosi G."/>
            <person name="Zifcakova L."/>
            <person name="Stursova M."/>
            <person name="Spatafora J.W."/>
            <person name="Tedersoo L."/>
            <person name="Vaario L.-M."/>
            <person name="Yamada A."/>
            <person name="Yan M."/>
            <person name="Wang P."/>
            <person name="Xu J."/>
            <person name="Bruns T."/>
            <person name="Baldrian P."/>
            <person name="Vilgalys R."/>
            <person name="Henrissat B."/>
            <person name="Grigoriev I.V."/>
            <person name="Hibbett D."/>
            <person name="Nagy L.G."/>
            <person name="Martin F.M."/>
        </authorList>
    </citation>
    <scope>NUCLEOTIDE SEQUENCE</scope>
    <source>
        <strain evidence="9">Prilba</strain>
    </source>
</reference>
<keyword evidence="10" id="KW-1185">Reference proteome</keyword>
<keyword evidence="5 8" id="KW-0812">Transmembrane</keyword>
<evidence type="ECO:0000313" key="9">
    <source>
        <dbReference type="EMBL" id="KAF8478428.1"/>
    </source>
</evidence>
<feature type="transmembrane region" description="Helical" evidence="8">
    <location>
        <begin position="12"/>
        <end position="29"/>
    </location>
</feature>
<feature type="transmembrane region" description="Helical" evidence="8">
    <location>
        <begin position="247"/>
        <end position="264"/>
    </location>
</feature>
<dbReference type="AlphaFoldDB" id="A0A9P5T7X3"/>
<dbReference type="Pfam" id="PF04143">
    <property type="entry name" value="Sulf_transp"/>
    <property type="match status" value="1"/>
</dbReference>
<dbReference type="EMBL" id="WHVB01000011">
    <property type="protein sequence ID" value="KAF8478428.1"/>
    <property type="molecule type" value="Genomic_DNA"/>
</dbReference>
<evidence type="ECO:0000256" key="1">
    <source>
        <dbReference type="ARBA" id="ARBA00004429"/>
    </source>
</evidence>
<dbReference type="PANTHER" id="PTHR30574">
    <property type="entry name" value="INNER MEMBRANE PROTEIN YEDE"/>
    <property type="match status" value="1"/>
</dbReference>
<dbReference type="InterPro" id="IPR046513">
    <property type="entry name" value="DUF6691"/>
</dbReference>
<sequence>MPEPGPTPLQSFLGGIGLALPVQALLSLNSKTFGISGFINGAARGNLEDTLSVLGLISGGFAVGVIEGMKPMIRDSTPLRLILSGVLVGVGAKLGNGCTSGHMICGLSYFSIRSMAATATFFVTASLTTHLLHGTLVAVPGDSSLGAHGGAFLASGFAALTLAFVASRAIGVNVRARQAVALCSGFAFALALRLSNLTDQRRILAFLLTPVHTAFDPSLVYLATGVIPLASVLYRVGSVRVQRKGKVDARLLAGAAVFGVGWGIEGICPGPGLVNFGWALATGANITPLATWLVAVIIGGLLVPS</sequence>
<dbReference type="OrthoDB" id="10254418at2759"/>
<feature type="transmembrane region" description="Helical" evidence="8">
    <location>
        <begin position="218"/>
        <end position="235"/>
    </location>
</feature>
<feature type="transmembrane region" description="Helical" evidence="8">
    <location>
        <begin position="107"/>
        <end position="127"/>
    </location>
</feature>
<dbReference type="Pfam" id="PF20398">
    <property type="entry name" value="DUF6691"/>
    <property type="match status" value="1"/>
</dbReference>
<dbReference type="InterPro" id="IPR007272">
    <property type="entry name" value="Sulf_transp_TsuA/YedE"/>
</dbReference>
<reference evidence="9" key="2">
    <citation type="journal article" date="2020" name="Nat. Commun.">
        <title>Large-scale genome sequencing of mycorrhizal fungi provides insights into the early evolution of symbiotic traits.</title>
        <authorList>
            <person name="Miyauchi S."/>
            <person name="Kiss E."/>
            <person name="Kuo A."/>
            <person name="Drula E."/>
            <person name="Kohler A."/>
            <person name="Sanchez-Garcia M."/>
            <person name="Morin E."/>
            <person name="Andreopoulos B."/>
            <person name="Barry K.W."/>
            <person name="Bonito G."/>
            <person name="Buee M."/>
            <person name="Carver A."/>
            <person name="Chen C."/>
            <person name="Cichocki N."/>
            <person name="Clum A."/>
            <person name="Culley D."/>
            <person name="Crous P.W."/>
            <person name="Fauchery L."/>
            <person name="Girlanda M."/>
            <person name="Hayes R.D."/>
            <person name="Keri Z."/>
            <person name="LaButti K."/>
            <person name="Lipzen A."/>
            <person name="Lombard V."/>
            <person name="Magnuson J."/>
            <person name="Maillard F."/>
            <person name="Murat C."/>
            <person name="Nolan M."/>
            <person name="Ohm R.A."/>
            <person name="Pangilinan J."/>
            <person name="Pereira M.F."/>
            <person name="Perotto S."/>
            <person name="Peter M."/>
            <person name="Pfister S."/>
            <person name="Riley R."/>
            <person name="Sitrit Y."/>
            <person name="Stielow J.B."/>
            <person name="Szollosi G."/>
            <person name="Zifcakova L."/>
            <person name="Stursova M."/>
            <person name="Spatafora J.W."/>
            <person name="Tedersoo L."/>
            <person name="Vaario L.M."/>
            <person name="Yamada A."/>
            <person name="Yan M."/>
            <person name="Wang P."/>
            <person name="Xu J."/>
            <person name="Bruns T."/>
            <person name="Baldrian P."/>
            <person name="Vilgalys R."/>
            <person name="Dunand C."/>
            <person name="Henrissat B."/>
            <person name="Grigoriev I.V."/>
            <person name="Hibbett D."/>
            <person name="Nagy L.G."/>
            <person name="Martin F.M."/>
        </authorList>
    </citation>
    <scope>NUCLEOTIDE SEQUENCE</scope>
    <source>
        <strain evidence="9">Prilba</strain>
    </source>
</reference>
<proteinExistence type="predicted"/>
<keyword evidence="7 8" id="KW-0472">Membrane</keyword>
<feature type="transmembrane region" description="Helical" evidence="8">
    <location>
        <begin position="276"/>
        <end position="303"/>
    </location>
</feature>
<evidence type="ECO:0000256" key="8">
    <source>
        <dbReference type="SAM" id="Phobius"/>
    </source>
</evidence>
<feature type="transmembrane region" description="Helical" evidence="8">
    <location>
        <begin position="147"/>
        <end position="167"/>
    </location>
</feature>
<protein>
    <recommendedName>
        <fullName evidence="11">Sulphur transport domain-containing protein</fullName>
    </recommendedName>
</protein>
<keyword evidence="2" id="KW-0813">Transport</keyword>
<evidence type="ECO:0000256" key="3">
    <source>
        <dbReference type="ARBA" id="ARBA00022475"/>
    </source>
</evidence>
<name>A0A9P5T7X3_9AGAM</name>
<keyword evidence="4" id="KW-0997">Cell inner membrane</keyword>
<evidence type="ECO:0000313" key="10">
    <source>
        <dbReference type="Proteomes" id="UP000759537"/>
    </source>
</evidence>
<comment type="caution">
    <text evidence="9">The sequence shown here is derived from an EMBL/GenBank/DDBJ whole genome shotgun (WGS) entry which is preliminary data.</text>
</comment>
<dbReference type="PANTHER" id="PTHR30574:SF1">
    <property type="entry name" value="SULPHUR TRANSPORT DOMAIN-CONTAINING PROTEIN"/>
    <property type="match status" value="1"/>
</dbReference>
<evidence type="ECO:0000256" key="6">
    <source>
        <dbReference type="ARBA" id="ARBA00022989"/>
    </source>
</evidence>
<evidence type="ECO:0000256" key="2">
    <source>
        <dbReference type="ARBA" id="ARBA00022448"/>
    </source>
</evidence>
<dbReference type="GO" id="GO:0005886">
    <property type="term" value="C:plasma membrane"/>
    <property type="evidence" value="ECO:0007669"/>
    <property type="project" value="UniProtKB-SubCell"/>
</dbReference>
<organism evidence="9 10">
    <name type="scientific">Russula ochroleuca</name>
    <dbReference type="NCBI Taxonomy" id="152965"/>
    <lineage>
        <taxon>Eukaryota</taxon>
        <taxon>Fungi</taxon>
        <taxon>Dikarya</taxon>
        <taxon>Basidiomycota</taxon>
        <taxon>Agaricomycotina</taxon>
        <taxon>Agaricomycetes</taxon>
        <taxon>Russulales</taxon>
        <taxon>Russulaceae</taxon>
        <taxon>Russula</taxon>
    </lineage>
</organism>
<dbReference type="Proteomes" id="UP000759537">
    <property type="component" value="Unassembled WGS sequence"/>
</dbReference>
<keyword evidence="6 8" id="KW-1133">Transmembrane helix</keyword>